<keyword evidence="6" id="KW-0378">Hydrolase</keyword>
<dbReference type="Proteomes" id="UP000245884">
    <property type="component" value="Unassembled WGS sequence"/>
</dbReference>
<dbReference type="EMBL" id="KZ819665">
    <property type="protein sequence ID" value="PWN28520.1"/>
    <property type="molecule type" value="Genomic_DNA"/>
</dbReference>
<dbReference type="GO" id="GO:0035529">
    <property type="term" value="F:NADH pyrophosphatase activity"/>
    <property type="evidence" value="ECO:0007669"/>
    <property type="project" value="TreeGrafter"/>
</dbReference>
<comment type="catalytic activity">
    <reaction evidence="9">
        <text>a 5'-end NAD(+)-phospho-ribonucleoside in mRNA + H2O = a 5'-end phospho-adenosine-phospho-ribonucleoside in mRNA + beta-nicotinamide D-ribonucleotide + 2 H(+)</text>
        <dbReference type="Rhea" id="RHEA:60876"/>
        <dbReference type="Rhea" id="RHEA-COMP:15698"/>
        <dbReference type="Rhea" id="RHEA-COMP:15719"/>
        <dbReference type="ChEBI" id="CHEBI:14649"/>
        <dbReference type="ChEBI" id="CHEBI:15377"/>
        <dbReference type="ChEBI" id="CHEBI:15378"/>
        <dbReference type="ChEBI" id="CHEBI:144029"/>
        <dbReference type="ChEBI" id="CHEBI:144051"/>
    </reaction>
    <physiologicalReaction direction="left-to-right" evidence="9">
        <dbReference type="Rhea" id="RHEA:60877"/>
    </physiologicalReaction>
</comment>
<dbReference type="PROSITE" id="PS00893">
    <property type="entry name" value="NUDIX_BOX"/>
    <property type="match status" value="1"/>
</dbReference>
<evidence type="ECO:0000256" key="6">
    <source>
        <dbReference type="ARBA" id="ARBA00022801"/>
    </source>
</evidence>
<evidence type="ECO:0000256" key="7">
    <source>
        <dbReference type="ARBA" id="ARBA00022842"/>
    </source>
</evidence>
<dbReference type="CDD" id="cd03429">
    <property type="entry name" value="NUDIX_NADH_pyrophosphatase_Nudt13"/>
    <property type="match status" value="1"/>
</dbReference>
<dbReference type="InterPro" id="IPR000086">
    <property type="entry name" value="NUDIX_hydrolase_dom"/>
</dbReference>
<feature type="non-terminal residue" evidence="12">
    <location>
        <position position="498"/>
    </location>
</feature>
<dbReference type="STRING" id="1569628.A0A316UTA2"/>
<dbReference type="InterPro" id="IPR015797">
    <property type="entry name" value="NUDIX_hydrolase-like_dom_sf"/>
</dbReference>
<keyword evidence="5" id="KW-0479">Metal-binding</keyword>
<reference evidence="12 13" key="1">
    <citation type="journal article" date="2018" name="Mol. Biol. Evol.">
        <title>Broad Genomic Sampling Reveals a Smut Pathogenic Ancestry of the Fungal Clade Ustilaginomycotina.</title>
        <authorList>
            <person name="Kijpornyongpan T."/>
            <person name="Mondo S.J."/>
            <person name="Barry K."/>
            <person name="Sandor L."/>
            <person name="Lee J."/>
            <person name="Lipzen A."/>
            <person name="Pangilinan J."/>
            <person name="LaButti K."/>
            <person name="Hainaut M."/>
            <person name="Henrissat B."/>
            <person name="Grigoriev I.V."/>
            <person name="Spatafora J.W."/>
            <person name="Aime M.C."/>
        </authorList>
    </citation>
    <scope>NUCLEOTIDE SEQUENCE [LARGE SCALE GENOMIC DNA]</scope>
    <source>
        <strain evidence="12 13">MCA 5214</strain>
    </source>
</reference>
<feature type="region of interest" description="Disordered" evidence="10">
    <location>
        <begin position="145"/>
        <end position="169"/>
    </location>
</feature>
<dbReference type="RefSeq" id="XP_025363132.1">
    <property type="nucleotide sequence ID" value="XM_025504080.1"/>
</dbReference>
<evidence type="ECO:0000256" key="1">
    <source>
        <dbReference type="ARBA" id="ARBA00001946"/>
    </source>
</evidence>
<evidence type="ECO:0000256" key="3">
    <source>
        <dbReference type="ARBA" id="ARBA00009595"/>
    </source>
</evidence>
<evidence type="ECO:0000313" key="13">
    <source>
        <dbReference type="Proteomes" id="UP000245884"/>
    </source>
</evidence>
<dbReference type="Pfam" id="PF00293">
    <property type="entry name" value="NUDIX"/>
    <property type="match status" value="1"/>
</dbReference>
<dbReference type="PANTHER" id="PTHR42904">
    <property type="entry name" value="NUDIX HYDROLASE, NUDC SUBFAMILY"/>
    <property type="match status" value="1"/>
</dbReference>
<dbReference type="GO" id="GO:0005777">
    <property type="term" value="C:peroxisome"/>
    <property type="evidence" value="ECO:0007669"/>
    <property type="project" value="TreeGrafter"/>
</dbReference>
<keyword evidence="7" id="KW-0460">Magnesium</keyword>
<dbReference type="GO" id="GO:0046872">
    <property type="term" value="F:metal ion binding"/>
    <property type="evidence" value="ECO:0007669"/>
    <property type="project" value="UniProtKB-KW"/>
</dbReference>
<evidence type="ECO:0000256" key="10">
    <source>
        <dbReference type="SAM" id="MobiDB-lite"/>
    </source>
</evidence>
<evidence type="ECO:0000259" key="11">
    <source>
        <dbReference type="PROSITE" id="PS51462"/>
    </source>
</evidence>
<organism evidence="12 13">
    <name type="scientific">Jaminaea rosea</name>
    <dbReference type="NCBI Taxonomy" id="1569628"/>
    <lineage>
        <taxon>Eukaryota</taxon>
        <taxon>Fungi</taxon>
        <taxon>Dikarya</taxon>
        <taxon>Basidiomycota</taxon>
        <taxon>Ustilaginomycotina</taxon>
        <taxon>Exobasidiomycetes</taxon>
        <taxon>Microstromatales</taxon>
        <taxon>Microstromatales incertae sedis</taxon>
        <taxon>Jaminaea</taxon>
    </lineage>
</organism>
<feature type="compositionally biased region" description="Polar residues" evidence="10">
    <location>
        <begin position="145"/>
        <end position="165"/>
    </location>
</feature>
<accession>A0A316UTA2</accession>
<protein>
    <recommendedName>
        <fullName evidence="4">NAD(+) diphosphatase</fullName>
        <ecNumber evidence="4">3.6.1.22</ecNumber>
    </recommendedName>
</protein>
<evidence type="ECO:0000256" key="5">
    <source>
        <dbReference type="ARBA" id="ARBA00022723"/>
    </source>
</evidence>
<comment type="cofactor">
    <cofactor evidence="2">
        <name>Zn(2+)</name>
        <dbReference type="ChEBI" id="CHEBI:29105"/>
    </cofactor>
</comment>
<evidence type="ECO:0000313" key="12">
    <source>
        <dbReference type="EMBL" id="PWN28520.1"/>
    </source>
</evidence>
<dbReference type="GO" id="GO:0019677">
    <property type="term" value="P:NAD+ catabolic process"/>
    <property type="evidence" value="ECO:0007669"/>
    <property type="project" value="TreeGrafter"/>
</dbReference>
<dbReference type="EC" id="3.6.1.22" evidence="4"/>
<comment type="similarity">
    <text evidence="3">Belongs to the Nudix hydrolase family. NudC subfamily.</text>
</comment>
<dbReference type="GO" id="GO:0005829">
    <property type="term" value="C:cytosol"/>
    <property type="evidence" value="ECO:0007669"/>
    <property type="project" value="TreeGrafter"/>
</dbReference>
<dbReference type="Gene3D" id="3.90.79.20">
    <property type="match status" value="1"/>
</dbReference>
<dbReference type="Pfam" id="PF09296">
    <property type="entry name" value="NUDIX-like"/>
    <property type="match status" value="1"/>
</dbReference>
<dbReference type="GO" id="GO:0006742">
    <property type="term" value="P:NADP+ catabolic process"/>
    <property type="evidence" value="ECO:0007669"/>
    <property type="project" value="TreeGrafter"/>
</dbReference>
<comment type="cofactor">
    <cofactor evidence="1">
        <name>Mg(2+)</name>
        <dbReference type="ChEBI" id="CHEBI:18420"/>
    </cofactor>
</comment>
<evidence type="ECO:0000256" key="2">
    <source>
        <dbReference type="ARBA" id="ARBA00001947"/>
    </source>
</evidence>
<evidence type="ECO:0000256" key="9">
    <source>
        <dbReference type="ARBA" id="ARBA00023679"/>
    </source>
</evidence>
<name>A0A316UTA2_9BASI</name>
<dbReference type="InterPro" id="IPR049734">
    <property type="entry name" value="NudC-like_C"/>
</dbReference>
<gene>
    <name evidence="12" type="ORF">BDZ90DRAFT_210672</name>
</gene>
<feature type="domain" description="Nudix hydrolase" evidence="11">
    <location>
        <begin position="313"/>
        <end position="450"/>
    </location>
</feature>
<dbReference type="PROSITE" id="PS51462">
    <property type="entry name" value="NUDIX"/>
    <property type="match status" value="1"/>
</dbReference>
<dbReference type="PANTHER" id="PTHR42904:SF6">
    <property type="entry name" value="NAD-CAPPED RNA HYDROLASE NUDT12"/>
    <property type="match status" value="1"/>
</dbReference>
<dbReference type="SUPFAM" id="SSF55811">
    <property type="entry name" value="Nudix"/>
    <property type="match status" value="1"/>
</dbReference>
<feature type="non-terminal residue" evidence="12">
    <location>
        <position position="1"/>
    </location>
</feature>
<keyword evidence="8" id="KW-0520">NAD</keyword>
<dbReference type="InterPro" id="IPR015375">
    <property type="entry name" value="NADH_PPase-like_N"/>
</dbReference>
<dbReference type="Gene3D" id="3.90.79.10">
    <property type="entry name" value="Nucleoside Triphosphate Pyrophosphohydrolase"/>
    <property type="match status" value="1"/>
</dbReference>
<evidence type="ECO:0000256" key="4">
    <source>
        <dbReference type="ARBA" id="ARBA00012381"/>
    </source>
</evidence>
<evidence type="ECO:0000256" key="8">
    <source>
        <dbReference type="ARBA" id="ARBA00023027"/>
    </source>
</evidence>
<dbReference type="InterPro" id="IPR020084">
    <property type="entry name" value="NUDIX_hydrolase_CS"/>
</dbReference>
<dbReference type="GeneID" id="37025903"/>
<proteinExistence type="inferred from homology"/>
<keyword evidence="13" id="KW-1185">Reference proteome</keyword>
<dbReference type="OrthoDB" id="10249612at2759"/>
<dbReference type="AlphaFoldDB" id="A0A316UTA2"/>
<dbReference type="InterPro" id="IPR050241">
    <property type="entry name" value="NAD-cap_RNA_hydrolase_NudC"/>
</dbReference>
<sequence length="498" mass="54404">TTMPPPTPPFKSFETVNFYAGSSLNRLSWLRTDSGFLNRALASPRTRFLVLQNLNPLAHKGPQAGEKDGLLATLSWDEVKEPVMEVARQSGHDGGAKLFGPEANGVRLPEEKKEENAGLFEKSTAGLGPSGMVLVFLGIDETGTDTPSLPGQLAQESSNAAQSQDEGVPPGTPYFALSLTYRPKPIAGSQSEVEQHPFSRLESSLLSSGSYEFVDTRTLGRAGDWPMSDAALVAQARALVDWNTRQVYCPCCSRQQYMLWSGYKRACASTLTRQLKVEPAPFTESLRLSAPSGQDDQLGDCPSTTSLSNFSYPRTDPVVIMGILSSDGEHLLLGRQKKWPQGFYSCLAGFIEPGESLEEAVRREVLEESGVKVDRVVYHSSQSWPFPNQLMEGCFGIASPSAPLDPSTNLPKVNLDLDNELESSQWFTRKEILAVLDGSARSSLSRQEIEKIDKATQKADEKARASRWSMSLTRLIPPATAIAHVLIAAWARKEAVLP</sequence>